<dbReference type="InterPro" id="IPR054344">
    <property type="entry name" value="TY-Chap_N"/>
</dbReference>
<dbReference type="SUPFAM" id="SSF101478">
    <property type="entry name" value="ADP-ribosylglycohydrolase"/>
    <property type="match status" value="1"/>
</dbReference>
<dbReference type="Proteomes" id="UP001501521">
    <property type="component" value="Unassembled WGS sequence"/>
</dbReference>
<evidence type="ECO:0000256" key="3">
    <source>
        <dbReference type="ARBA" id="ARBA00022912"/>
    </source>
</evidence>
<dbReference type="InterPro" id="IPR020422">
    <property type="entry name" value="TYR_PHOSPHATASE_DUAL_dom"/>
</dbReference>
<dbReference type="CDD" id="cd14498">
    <property type="entry name" value="DSP"/>
    <property type="match status" value="1"/>
</dbReference>
<accession>A0ABP9F990</accession>
<keyword evidence="2" id="KW-0378">Hydrolase</keyword>
<name>A0ABP9F990_9ACTN</name>
<dbReference type="InterPro" id="IPR000340">
    <property type="entry name" value="Dual-sp_phosphatase_cat-dom"/>
</dbReference>
<evidence type="ECO:0000256" key="1">
    <source>
        <dbReference type="ARBA" id="ARBA00010702"/>
    </source>
</evidence>
<organism evidence="5 6">
    <name type="scientific">Tessaracoccus lubricantis</name>
    <dbReference type="NCBI Taxonomy" id="545543"/>
    <lineage>
        <taxon>Bacteria</taxon>
        <taxon>Bacillati</taxon>
        <taxon>Actinomycetota</taxon>
        <taxon>Actinomycetes</taxon>
        <taxon>Propionibacteriales</taxon>
        <taxon>Propionibacteriaceae</taxon>
        <taxon>Tessaracoccus</taxon>
    </lineage>
</organism>
<keyword evidence="6" id="KW-1185">Reference proteome</keyword>
<dbReference type="Pfam" id="PF03747">
    <property type="entry name" value="ADP_ribosyl_GH"/>
    <property type="match status" value="1"/>
</dbReference>
<dbReference type="PANTHER" id="PTHR16222">
    <property type="entry name" value="ADP-RIBOSYLGLYCOHYDROLASE"/>
    <property type="match status" value="1"/>
</dbReference>
<proteinExistence type="inferred from homology"/>
<dbReference type="SMART" id="SM00195">
    <property type="entry name" value="DSPc"/>
    <property type="match status" value="1"/>
</dbReference>
<comment type="similarity">
    <text evidence="1">Belongs to the ADP-ribosylglycohydrolase family.</text>
</comment>
<dbReference type="Pfam" id="PF22552">
    <property type="entry name" value="TY-Chap3"/>
    <property type="match status" value="1"/>
</dbReference>
<comment type="caution">
    <text evidence="5">The sequence shown here is derived from an EMBL/GenBank/DDBJ whole genome shotgun (WGS) entry which is preliminary data.</text>
</comment>
<dbReference type="InterPro" id="IPR005502">
    <property type="entry name" value="Ribosyl_crysJ1"/>
</dbReference>
<dbReference type="SUPFAM" id="SSF52799">
    <property type="entry name" value="(Phosphotyrosine protein) phosphatases II"/>
    <property type="match status" value="1"/>
</dbReference>
<evidence type="ECO:0000259" key="4">
    <source>
        <dbReference type="PROSITE" id="PS50056"/>
    </source>
</evidence>
<keyword evidence="3" id="KW-0904">Protein phosphatase</keyword>
<dbReference type="RefSeq" id="WP_345580650.1">
    <property type="nucleotide sequence ID" value="NZ_BAABLV010000020.1"/>
</dbReference>
<gene>
    <name evidence="5" type="ORF">GCM10025789_12730</name>
</gene>
<evidence type="ECO:0000256" key="2">
    <source>
        <dbReference type="ARBA" id="ARBA00022801"/>
    </source>
</evidence>
<sequence length="599" mass="64319">MAVDEDMEKLRDAIAQQLRELRGTNDSKVVDLVWGYYQMAADGADMIVEIESNTYIDDEDVQLTAGQERALESLGFTRPDAGMPNWWIGLEGSHDEDIDEAAVATARGLVEVLGHDVREALAASVTWHPTPAFRVSRDRAAGLLVGTAVGDALGAGYEFGPALRADAPVAMIGGGLGNFAPGEWTDDTSMAVCIAHVFAQGMDPRSAQARDAVAANFGHWMASNPPDVGVQTRAVMRMADDGFADDLTSAAAEYFRANPTRSAGNGALMRTAPVALFDTTPLIVASVARRLAELTHADPIAGDACVIWSLAIAHAVYLGNFDGVRWALDYVPQERREYWSQRLDEAETLPPGTFSRNGWTVHALQAAYAAIVQTPVPEDDPARHFRLALENAVRVGHDTDTVAAIAGGLLGARWGYSAIPLEWTRRLHGWPGLRAADLRDMATMASPPSYAGQPGMANYFQHPLDSGVFIGGYAAGSNPPEGIDAVVSLCRTAEADDLAKGIAPQDHVEVWLSDRGYEDNPHLDHVLTEAARMVASLRQEGKTVLIHCVSGQSRTPTVAALYAAEALGVPARDALRAIQRIHPGARPNATFLEIIDRHA</sequence>
<dbReference type="Gene3D" id="3.90.190.10">
    <property type="entry name" value="Protein tyrosine phosphatase superfamily"/>
    <property type="match status" value="1"/>
</dbReference>
<dbReference type="PANTHER" id="PTHR16222:SF24">
    <property type="entry name" value="ADP-RIBOSYLHYDROLASE ARH3"/>
    <property type="match status" value="1"/>
</dbReference>
<dbReference type="PROSITE" id="PS00383">
    <property type="entry name" value="TYR_PHOSPHATASE_1"/>
    <property type="match status" value="1"/>
</dbReference>
<dbReference type="PROSITE" id="PS50056">
    <property type="entry name" value="TYR_PHOSPHATASE_2"/>
    <property type="match status" value="1"/>
</dbReference>
<dbReference type="InterPro" id="IPR050792">
    <property type="entry name" value="ADP-ribosylglycohydrolase"/>
</dbReference>
<dbReference type="InterPro" id="IPR036705">
    <property type="entry name" value="Ribosyl_crysJ1_sf"/>
</dbReference>
<dbReference type="InterPro" id="IPR029021">
    <property type="entry name" value="Prot-tyrosine_phosphatase-like"/>
</dbReference>
<protein>
    <submittedName>
        <fullName evidence="5">ADP-ribosylglycohydrolase family protein</fullName>
    </submittedName>
</protein>
<dbReference type="InterPro" id="IPR016130">
    <property type="entry name" value="Tyr_Pase_AS"/>
</dbReference>
<dbReference type="Pfam" id="PF00782">
    <property type="entry name" value="DSPc"/>
    <property type="match status" value="1"/>
</dbReference>
<reference evidence="6" key="1">
    <citation type="journal article" date="2019" name="Int. J. Syst. Evol. Microbiol.">
        <title>The Global Catalogue of Microorganisms (GCM) 10K type strain sequencing project: providing services to taxonomists for standard genome sequencing and annotation.</title>
        <authorList>
            <consortium name="The Broad Institute Genomics Platform"/>
            <consortium name="The Broad Institute Genome Sequencing Center for Infectious Disease"/>
            <person name="Wu L."/>
            <person name="Ma J."/>
        </authorList>
    </citation>
    <scope>NUCLEOTIDE SEQUENCE [LARGE SCALE GENOMIC DNA]</scope>
    <source>
        <strain evidence="6">JCM 19125</strain>
    </source>
</reference>
<evidence type="ECO:0000313" key="6">
    <source>
        <dbReference type="Proteomes" id="UP001501521"/>
    </source>
</evidence>
<dbReference type="Gene3D" id="1.10.4080.10">
    <property type="entry name" value="ADP-ribosylation/Crystallin J1"/>
    <property type="match status" value="1"/>
</dbReference>
<feature type="domain" description="Tyrosine specific protein phosphatases" evidence="4">
    <location>
        <begin position="524"/>
        <end position="585"/>
    </location>
</feature>
<dbReference type="InterPro" id="IPR000387">
    <property type="entry name" value="Tyr_Pase_dom"/>
</dbReference>
<dbReference type="EMBL" id="BAABLV010000020">
    <property type="protein sequence ID" value="GAA4896448.1"/>
    <property type="molecule type" value="Genomic_DNA"/>
</dbReference>
<evidence type="ECO:0000313" key="5">
    <source>
        <dbReference type="EMBL" id="GAA4896448.1"/>
    </source>
</evidence>